<dbReference type="EMBL" id="VCNI01000004">
    <property type="protein sequence ID" value="TMU50727.1"/>
    <property type="molecule type" value="Genomic_DNA"/>
</dbReference>
<evidence type="ECO:0000256" key="6">
    <source>
        <dbReference type="ARBA" id="ARBA00023136"/>
    </source>
</evidence>
<evidence type="ECO:0000313" key="9">
    <source>
        <dbReference type="Proteomes" id="UP000751614"/>
    </source>
</evidence>
<comment type="subcellular location">
    <subcellularLocation>
        <location evidence="1">Membrane</location>
        <topology evidence="1">Multi-pass membrane protein</topology>
    </subcellularLocation>
</comment>
<evidence type="ECO:0000256" key="3">
    <source>
        <dbReference type="ARBA" id="ARBA00022692"/>
    </source>
</evidence>
<evidence type="ECO:0000256" key="2">
    <source>
        <dbReference type="ARBA" id="ARBA00022448"/>
    </source>
</evidence>
<feature type="transmembrane region" description="Helical" evidence="7">
    <location>
        <begin position="38"/>
        <end position="58"/>
    </location>
</feature>
<reference evidence="8 9" key="1">
    <citation type="submission" date="2019-05" db="EMBL/GenBank/DDBJ databases">
        <title>Flagellimonas sp. AsT0115, sp. nov., isolated from a marine red algae, Asparagopsis taxiformis.</title>
        <authorList>
            <person name="Kim J."/>
            <person name="Jeong S.E."/>
            <person name="Jeon C.O."/>
        </authorList>
    </citation>
    <scope>NUCLEOTIDE SEQUENCE [LARGE SCALE GENOMIC DNA]</scope>
    <source>
        <strain evidence="8 9">AsT0115</strain>
    </source>
</reference>
<evidence type="ECO:0000256" key="1">
    <source>
        <dbReference type="ARBA" id="ARBA00004141"/>
    </source>
</evidence>
<keyword evidence="3 7" id="KW-0812">Transmembrane</keyword>
<dbReference type="Pfam" id="PF01566">
    <property type="entry name" value="Nramp"/>
    <property type="match status" value="1"/>
</dbReference>
<dbReference type="PANTHER" id="PTHR11706:SF33">
    <property type="entry name" value="NATURAL RESISTANCE-ASSOCIATED MACROPHAGE PROTEIN 2"/>
    <property type="match status" value="1"/>
</dbReference>
<dbReference type="Gene3D" id="1.20.1740.10">
    <property type="entry name" value="Amino acid/polyamine transporter I"/>
    <property type="match status" value="1"/>
</dbReference>
<feature type="transmembrane region" description="Helical" evidence="7">
    <location>
        <begin position="341"/>
        <end position="366"/>
    </location>
</feature>
<sequence>MIKYIKRLFKMVGPGFIMAAVVLGPGSITISSDIGATYGYNFLWVVLIAAIFMVGYTNMSTRFGVLHDRSILSLIAKKYGKWFSVLIGISSFLASLSFQFGNNIGAGMGMESLTGIDDTYWLFLFTPLAMLLVFLSQNLYKALEKMMLVMVVLMIAAFAINLIFIKPEFDKIAVGFIPRYLAIENMNPIIALVGTTLSLNGALYQSYLVQSKGWKLKDKSKSIRDSNLGVFLLATISVLVIITAAATLNPFNISVNSATDMAIQLESILGNHAKYIFSLGFISAAFSSLIINAVIGGGLLADGLGMGKSMNEKMPKLFTGVILVTGMIVSIYVANNMGNPVYSLILAQASSMLSVPLIGVGLLLVVNSKKVMGIHKNSPYQNLIGLMGFMVICILVFMMFQRLINYFAAL</sequence>
<gene>
    <name evidence="8" type="ORF">FGG15_18175</name>
</gene>
<feature type="transmembrane region" description="Helical" evidence="7">
    <location>
        <begin position="147"/>
        <end position="165"/>
    </location>
</feature>
<feature type="transmembrane region" description="Helical" evidence="7">
    <location>
        <begin position="317"/>
        <end position="335"/>
    </location>
</feature>
<dbReference type="RefSeq" id="WP_138839014.1">
    <property type="nucleotide sequence ID" value="NZ_VCNI01000004.1"/>
</dbReference>
<feature type="transmembrane region" description="Helical" evidence="7">
    <location>
        <begin position="79"/>
        <end position="100"/>
    </location>
</feature>
<protein>
    <submittedName>
        <fullName evidence="8">Divalent metal cation transporter</fullName>
    </submittedName>
</protein>
<evidence type="ECO:0000256" key="4">
    <source>
        <dbReference type="ARBA" id="ARBA00022847"/>
    </source>
</evidence>
<feature type="transmembrane region" description="Helical" evidence="7">
    <location>
        <begin position="120"/>
        <end position="140"/>
    </location>
</feature>
<accession>A0ABY2WHE5</accession>
<keyword evidence="6 7" id="KW-0472">Membrane</keyword>
<feature type="transmembrane region" description="Helical" evidence="7">
    <location>
        <begin position="275"/>
        <end position="305"/>
    </location>
</feature>
<keyword evidence="2" id="KW-0813">Transport</keyword>
<comment type="caution">
    <text evidence="8">The sequence shown here is derived from an EMBL/GenBank/DDBJ whole genome shotgun (WGS) entry which is preliminary data.</text>
</comment>
<keyword evidence="9" id="KW-1185">Reference proteome</keyword>
<dbReference type="NCBIfam" id="NF037982">
    <property type="entry name" value="Nramp_1"/>
    <property type="match status" value="1"/>
</dbReference>
<keyword evidence="5 7" id="KW-1133">Transmembrane helix</keyword>
<dbReference type="Proteomes" id="UP000751614">
    <property type="component" value="Unassembled WGS sequence"/>
</dbReference>
<proteinExistence type="predicted"/>
<feature type="transmembrane region" description="Helical" evidence="7">
    <location>
        <begin position="386"/>
        <end position="404"/>
    </location>
</feature>
<dbReference type="PANTHER" id="PTHR11706">
    <property type="entry name" value="SOLUTE CARRIER PROTEIN FAMILY 11 MEMBER"/>
    <property type="match status" value="1"/>
</dbReference>
<name>A0ABY2WHE5_9FLAO</name>
<organism evidence="8 9">
    <name type="scientific">Flagellimonas algicola</name>
    <dbReference type="NCBI Taxonomy" id="2583815"/>
    <lineage>
        <taxon>Bacteria</taxon>
        <taxon>Pseudomonadati</taxon>
        <taxon>Bacteroidota</taxon>
        <taxon>Flavobacteriia</taxon>
        <taxon>Flavobacteriales</taxon>
        <taxon>Flavobacteriaceae</taxon>
        <taxon>Flagellimonas</taxon>
    </lineage>
</organism>
<keyword evidence="4" id="KW-0769">Symport</keyword>
<feature type="transmembrane region" description="Helical" evidence="7">
    <location>
        <begin position="185"/>
        <end position="207"/>
    </location>
</feature>
<evidence type="ECO:0000256" key="5">
    <source>
        <dbReference type="ARBA" id="ARBA00022989"/>
    </source>
</evidence>
<feature type="transmembrane region" description="Helical" evidence="7">
    <location>
        <begin position="12"/>
        <end position="32"/>
    </location>
</feature>
<evidence type="ECO:0000256" key="7">
    <source>
        <dbReference type="SAM" id="Phobius"/>
    </source>
</evidence>
<evidence type="ECO:0000313" key="8">
    <source>
        <dbReference type="EMBL" id="TMU50727.1"/>
    </source>
</evidence>
<feature type="transmembrane region" description="Helical" evidence="7">
    <location>
        <begin position="228"/>
        <end position="248"/>
    </location>
</feature>
<dbReference type="InterPro" id="IPR001046">
    <property type="entry name" value="NRAMP_fam"/>
</dbReference>